<dbReference type="GO" id="GO:0005829">
    <property type="term" value="C:cytosol"/>
    <property type="evidence" value="ECO:0007669"/>
    <property type="project" value="TreeGrafter"/>
</dbReference>
<dbReference type="GO" id="GO:0016787">
    <property type="term" value="F:hydrolase activity"/>
    <property type="evidence" value="ECO:0007669"/>
    <property type="project" value="UniProtKB-KW"/>
</dbReference>
<evidence type="ECO:0000259" key="13">
    <source>
        <dbReference type="PROSITE" id="PS51199"/>
    </source>
</evidence>
<dbReference type="PANTHER" id="PTHR30153:SF2">
    <property type="entry name" value="REPLICATIVE DNA HELICASE"/>
    <property type="match status" value="1"/>
</dbReference>
<reference evidence="14 15" key="1">
    <citation type="submission" date="2020-06" db="EMBL/GenBank/DDBJ databases">
        <authorList>
            <person name="Hwang Y.J."/>
        </authorList>
    </citation>
    <scope>NUCLEOTIDE SEQUENCE [LARGE SCALE GENOMIC DNA]</scope>
    <source>
        <strain evidence="14 15">KUDC8001</strain>
    </source>
</reference>
<organism evidence="14 15">
    <name type="scientific">Adhaeribacter radiodurans</name>
    <dbReference type="NCBI Taxonomy" id="2745197"/>
    <lineage>
        <taxon>Bacteria</taxon>
        <taxon>Pseudomonadati</taxon>
        <taxon>Bacteroidota</taxon>
        <taxon>Cytophagia</taxon>
        <taxon>Cytophagales</taxon>
        <taxon>Hymenobacteraceae</taxon>
        <taxon>Adhaeribacter</taxon>
    </lineage>
</organism>
<dbReference type="RefSeq" id="WP_182412946.1">
    <property type="nucleotide sequence ID" value="NZ_CP055153.1"/>
</dbReference>
<reference evidence="14 15" key="2">
    <citation type="submission" date="2020-08" db="EMBL/GenBank/DDBJ databases">
        <title>Adhaeribacter dokdonensis sp. nov., isolated from the rhizosphere of Elymus tsukushiensis, a plant native to the Dokdo Islands, Republic of Korea.</title>
        <authorList>
            <person name="Ghim S.Y."/>
        </authorList>
    </citation>
    <scope>NUCLEOTIDE SEQUENCE [LARGE SCALE GENOMIC DNA]</scope>
    <source>
        <strain evidence="14 15">KUDC8001</strain>
    </source>
</reference>
<comment type="function">
    <text evidence="12">The main replicative DNA helicase, it participates in initiation and elongation during chromosome replication. Travels ahead of the DNA replisome, separating dsDNA into templates for DNA synthesis. A processive ATP-dependent 5'-3' DNA helicase it has DNA-dependent ATPase activity.</text>
</comment>
<keyword evidence="9" id="KW-0413">Isomerase</keyword>
<evidence type="ECO:0000256" key="10">
    <source>
        <dbReference type="ARBA" id="ARBA00048954"/>
    </source>
</evidence>
<dbReference type="Proteomes" id="UP000514509">
    <property type="component" value="Chromosome"/>
</dbReference>
<evidence type="ECO:0000256" key="7">
    <source>
        <dbReference type="ARBA" id="ARBA00022840"/>
    </source>
</evidence>
<evidence type="ECO:0000256" key="9">
    <source>
        <dbReference type="ARBA" id="ARBA00023235"/>
    </source>
</evidence>
<keyword evidence="3 12" id="KW-0235">DNA replication</keyword>
<accession>A0A7L7LDM0</accession>
<dbReference type="GO" id="GO:1990077">
    <property type="term" value="C:primosome complex"/>
    <property type="evidence" value="ECO:0007669"/>
    <property type="project" value="UniProtKB-UniRule"/>
</dbReference>
<dbReference type="Gene3D" id="3.40.50.300">
    <property type="entry name" value="P-loop containing nucleotide triphosphate hydrolases"/>
    <property type="match status" value="1"/>
</dbReference>
<dbReference type="EMBL" id="CP055153">
    <property type="protein sequence ID" value="QMU30499.1"/>
    <property type="molecule type" value="Genomic_DNA"/>
</dbReference>
<dbReference type="InterPro" id="IPR007694">
    <property type="entry name" value="DNA_helicase_DnaB-like_C"/>
</dbReference>
<dbReference type="SUPFAM" id="SSF52540">
    <property type="entry name" value="P-loop containing nucleoside triphosphate hydrolases"/>
    <property type="match status" value="1"/>
</dbReference>
<evidence type="ECO:0000256" key="2">
    <source>
        <dbReference type="ARBA" id="ARBA00022515"/>
    </source>
</evidence>
<keyword evidence="4 12" id="KW-0547">Nucleotide-binding</keyword>
<evidence type="ECO:0000256" key="3">
    <source>
        <dbReference type="ARBA" id="ARBA00022705"/>
    </source>
</evidence>
<name>A0A7L7LDM0_9BACT</name>
<evidence type="ECO:0000256" key="5">
    <source>
        <dbReference type="ARBA" id="ARBA00022801"/>
    </source>
</evidence>
<keyword evidence="15" id="KW-1185">Reference proteome</keyword>
<dbReference type="GO" id="GO:0006269">
    <property type="term" value="P:DNA replication, synthesis of primer"/>
    <property type="evidence" value="ECO:0007669"/>
    <property type="project" value="UniProtKB-UniRule"/>
</dbReference>
<evidence type="ECO:0000256" key="4">
    <source>
        <dbReference type="ARBA" id="ARBA00022741"/>
    </source>
</evidence>
<evidence type="ECO:0000313" key="15">
    <source>
        <dbReference type="Proteomes" id="UP000514509"/>
    </source>
</evidence>
<keyword evidence="6 12" id="KW-0347">Helicase</keyword>
<dbReference type="GO" id="GO:0005524">
    <property type="term" value="F:ATP binding"/>
    <property type="evidence" value="ECO:0007669"/>
    <property type="project" value="UniProtKB-UniRule"/>
</dbReference>
<dbReference type="NCBIfam" id="TIGR00665">
    <property type="entry name" value="DnaB"/>
    <property type="match status" value="1"/>
</dbReference>
<dbReference type="CDD" id="cd00984">
    <property type="entry name" value="DnaB_C"/>
    <property type="match status" value="1"/>
</dbReference>
<comment type="catalytic activity">
    <reaction evidence="10 12">
        <text>ATP + H2O = ADP + phosphate + H(+)</text>
        <dbReference type="Rhea" id="RHEA:13065"/>
        <dbReference type="ChEBI" id="CHEBI:15377"/>
        <dbReference type="ChEBI" id="CHEBI:15378"/>
        <dbReference type="ChEBI" id="CHEBI:30616"/>
        <dbReference type="ChEBI" id="CHEBI:43474"/>
        <dbReference type="ChEBI" id="CHEBI:456216"/>
        <dbReference type="EC" id="5.6.2.3"/>
    </reaction>
</comment>
<proteinExistence type="inferred from homology"/>
<dbReference type="InterPro" id="IPR007692">
    <property type="entry name" value="DNA_helicase_DnaB"/>
</dbReference>
<dbReference type="GO" id="GO:0043139">
    <property type="term" value="F:5'-3' DNA helicase activity"/>
    <property type="evidence" value="ECO:0007669"/>
    <property type="project" value="UniProtKB-EC"/>
</dbReference>
<dbReference type="InterPro" id="IPR016136">
    <property type="entry name" value="DNA_helicase_N/primase_C"/>
</dbReference>
<evidence type="ECO:0000256" key="12">
    <source>
        <dbReference type="RuleBase" id="RU362085"/>
    </source>
</evidence>
<evidence type="ECO:0000313" key="14">
    <source>
        <dbReference type="EMBL" id="QMU30499.1"/>
    </source>
</evidence>
<protein>
    <recommendedName>
        <fullName evidence="11 12">Replicative DNA helicase</fullName>
        <ecNumber evidence="11 12">5.6.2.3</ecNumber>
    </recommendedName>
</protein>
<keyword evidence="8 12" id="KW-0238">DNA-binding</keyword>
<dbReference type="InterPro" id="IPR036185">
    <property type="entry name" value="DNA_heli_DnaB-like_N_sf"/>
</dbReference>
<keyword evidence="7 12" id="KW-0067">ATP-binding</keyword>
<dbReference type="PANTHER" id="PTHR30153">
    <property type="entry name" value="REPLICATIVE DNA HELICASE DNAB"/>
    <property type="match status" value="1"/>
</dbReference>
<evidence type="ECO:0000256" key="6">
    <source>
        <dbReference type="ARBA" id="ARBA00022806"/>
    </source>
</evidence>
<evidence type="ECO:0000256" key="11">
    <source>
        <dbReference type="NCBIfam" id="TIGR00665"/>
    </source>
</evidence>
<dbReference type="GO" id="GO:0003677">
    <property type="term" value="F:DNA binding"/>
    <property type="evidence" value="ECO:0007669"/>
    <property type="project" value="UniProtKB-UniRule"/>
</dbReference>
<dbReference type="EC" id="5.6.2.3" evidence="11 12"/>
<gene>
    <name evidence="14" type="primary">dnaB</name>
    <name evidence="14" type="ORF">HUW48_21845</name>
</gene>
<keyword evidence="2 12" id="KW-0639">Primosome</keyword>
<comment type="similarity">
    <text evidence="1 12">Belongs to the helicase family. DnaB subfamily.</text>
</comment>
<dbReference type="InterPro" id="IPR007693">
    <property type="entry name" value="DNA_helicase_DnaB-like_N"/>
</dbReference>
<dbReference type="KEGG" id="add:HUW48_21845"/>
<keyword evidence="5 12" id="KW-0378">Hydrolase</keyword>
<dbReference type="Pfam" id="PF00772">
    <property type="entry name" value="DnaB"/>
    <property type="match status" value="1"/>
</dbReference>
<dbReference type="SUPFAM" id="SSF48024">
    <property type="entry name" value="N-terminal domain of DnaB helicase"/>
    <property type="match status" value="1"/>
</dbReference>
<feature type="domain" description="SF4 helicase" evidence="13">
    <location>
        <begin position="183"/>
        <end position="452"/>
    </location>
</feature>
<dbReference type="PROSITE" id="PS51199">
    <property type="entry name" value="SF4_HELICASE"/>
    <property type="match status" value="1"/>
</dbReference>
<evidence type="ECO:0000256" key="1">
    <source>
        <dbReference type="ARBA" id="ARBA00008428"/>
    </source>
</evidence>
<dbReference type="InterPro" id="IPR027417">
    <property type="entry name" value="P-loop_NTPase"/>
</dbReference>
<sequence length="473" mass="54040">MNQFLPRTIPHASDLEAAVLGAMLLEQEGTQLGLELIQNPEVFYQRSHQLVFEAILATHQAGHKIDVITVTEQARKLGTLDQIGKENSFGPHYIVQLTSHVNSAAHLEYHIRLLQEHYVRRQVIYTQEQLLRKAYDDTEDPLELLATSQANLLQLSDMLCVKKEEHVNQVMYRNMKEIAAKFQGQASTGIPSCCDVITKLTGGWQESDLIVLAARPSMGKTAYALAEAKHIAMIHQIPVAIFSLEMSSEQLANRLLAAETRVNLNHIRRPALLTDEKLVQLQQGVHRFARAPLYIDDTAGLTIQQFRAKAIKMKAKYGIKLIVVDYLQLMQDVTRKSHREQEIAAISRQLKLVAKELKLPIIAISQMSREVEKRESKRPQLSDLRESGSIEQDADVIVFLYRREYYAKDRTDPEWKNKMEIVFAKHRNGELDDLIIEYDLPTMRFGDVGSLFNDTELETNDSYSQNIEDIYYS</sequence>
<dbReference type="Pfam" id="PF03796">
    <property type="entry name" value="DnaB_C"/>
    <property type="match status" value="1"/>
</dbReference>
<dbReference type="Gene3D" id="1.10.860.10">
    <property type="entry name" value="DNAb Helicase, Chain A"/>
    <property type="match status" value="1"/>
</dbReference>
<evidence type="ECO:0000256" key="8">
    <source>
        <dbReference type="ARBA" id="ARBA00023125"/>
    </source>
</evidence>
<dbReference type="AlphaFoldDB" id="A0A7L7LDM0"/>